<evidence type="ECO:0000313" key="10">
    <source>
        <dbReference type="Proteomes" id="UP000260665"/>
    </source>
</evidence>
<evidence type="ECO:0000256" key="4">
    <source>
        <dbReference type="ARBA" id="ARBA00022827"/>
    </source>
</evidence>
<keyword evidence="10" id="KW-1185">Reference proteome</keyword>
<dbReference type="PROSITE" id="PS51257">
    <property type="entry name" value="PROKAR_LIPOPROTEIN"/>
    <property type="match status" value="1"/>
</dbReference>
<dbReference type="GO" id="GO:0016614">
    <property type="term" value="F:oxidoreductase activity, acting on CH-OH group of donors"/>
    <property type="evidence" value="ECO:0007669"/>
    <property type="project" value="InterPro"/>
</dbReference>
<dbReference type="SUPFAM" id="SSF51905">
    <property type="entry name" value="FAD/NAD(P)-binding domain"/>
    <property type="match status" value="1"/>
</dbReference>
<feature type="domain" description="Glucose-methanol-choline oxidoreductase N-terminal" evidence="7">
    <location>
        <begin position="83"/>
        <end position="106"/>
    </location>
</feature>
<evidence type="ECO:0000256" key="5">
    <source>
        <dbReference type="PIRSR" id="PIRSR000137-2"/>
    </source>
</evidence>
<dbReference type="Pfam" id="PF05199">
    <property type="entry name" value="GMC_oxred_C"/>
    <property type="match status" value="1"/>
</dbReference>
<dbReference type="Gene3D" id="3.50.50.60">
    <property type="entry name" value="FAD/NAD(P)-binding domain"/>
    <property type="match status" value="1"/>
</dbReference>
<dbReference type="PIRSF" id="PIRSF000137">
    <property type="entry name" value="Alcohol_oxidase"/>
    <property type="match status" value="1"/>
</dbReference>
<accession>A0A3E1R7A2</accession>
<dbReference type="EMBL" id="QFZK01000019">
    <property type="protein sequence ID" value="RFO95236.1"/>
    <property type="molecule type" value="Genomic_DNA"/>
</dbReference>
<dbReference type="SUPFAM" id="SSF54373">
    <property type="entry name" value="FAD-linked reductases, C-terminal domain"/>
    <property type="match status" value="1"/>
</dbReference>
<comment type="caution">
    <text evidence="9">The sequence shown here is derived from an EMBL/GenBank/DDBJ whole genome shotgun (WGS) entry which is preliminary data.</text>
</comment>
<dbReference type="PANTHER" id="PTHR11552">
    <property type="entry name" value="GLUCOSE-METHANOL-CHOLINE GMC OXIDOREDUCTASE"/>
    <property type="match status" value="1"/>
</dbReference>
<dbReference type="InterPro" id="IPR036188">
    <property type="entry name" value="FAD/NAD-bd_sf"/>
</dbReference>
<reference evidence="9 10" key="1">
    <citation type="submission" date="2018-05" db="EMBL/GenBank/DDBJ databases">
        <title>Rhodoferax soyangensis sp.nov., isolated from an oligotrophic freshwater lake.</title>
        <authorList>
            <person name="Park M."/>
        </authorList>
    </citation>
    <scope>NUCLEOTIDE SEQUENCE [LARGE SCALE GENOMIC DNA]</scope>
    <source>
        <strain evidence="9 10">IMCC26218</strain>
    </source>
</reference>
<dbReference type="InterPro" id="IPR000172">
    <property type="entry name" value="GMC_OxRdtase_N"/>
</dbReference>
<dbReference type="InterPro" id="IPR012132">
    <property type="entry name" value="GMC_OxRdtase"/>
</dbReference>
<protein>
    <submittedName>
        <fullName evidence="9">Glucose-methanol-choline oxidoreductase</fullName>
    </submittedName>
</protein>
<keyword evidence="4 5" id="KW-0274">FAD</keyword>
<evidence type="ECO:0000256" key="1">
    <source>
        <dbReference type="ARBA" id="ARBA00001974"/>
    </source>
</evidence>
<dbReference type="AlphaFoldDB" id="A0A3E1R7A2"/>
<evidence type="ECO:0000256" key="6">
    <source>
        <dbReference type="RuleBase" id="RU003968"/>
    </source>
</evidence>
<feature type="binding site" evidence="5">
    <location>
        <position position="220"/>
    </location>
    <ligand>
        <name>FAD</name>
        <dbReference type="ChEBI" id="CHEBI:57692"/>
    </ligand>
</feature>
<dbReference type="OrthoDB" id="9785276at2"/>
<evidence type="ECO:0000313" key="9">
    <source>
        <dbReference type="EMBL" id="RFO95236.1"/>
    </source>
</evidence>
<dbReference type="Proteomes" id="UP000260665">
    <property type="component" value="Unassembled WGS sequence"/>
</dbReference>
<dbReference type="GO" id="GO:0050660">
    <property type="term" value="F:flavin adenine dinucleotide binding"/>
    <property type="evidence" value="ECO:0007669"/>
    <property type="project" value="InterPro"/>
</dbReference>
<proteinExistence type="inferred from homology"/>
<dbReference type="InterPro" id="IPR007867">
    <property type="entry name" value="GMC_OxRtase_C"/>
</dbReference>
<comment type="similarity">
    <text evidence="2 6">Belongs to the GMC oxidoreductase family.</text>
</comment>
<dbReference type="PANTHER" id="PTHR11552:SF147">
    <property type="entry name" value="CHOLINE DEHYDROGENASE, MITOCHONDRIAL"/>
    <property type="match status" value="1"/>
</dbReference>
<dbReference type="Pfam" id="PF00732">
    <property type="entry name" value="GMC_oxred_N"/>
    <property type="match status" value="1"/>
</dbReference>
<name>A0A3E1R7A2_9BURK</name>
<dbReference type="Gene3D" id="3.30.560.10">
    <property type="entry name" value="Glucose Oxidase, domain 3"/>
    <property type="match status" value="1"/>
</dbReference>
<evidence type="ECO:0000259" key="7">
    <source>
        <dbReference type="PROSITE" id="PS00623"/>
    </source>
</evidence>
<evidence type="ECO:0000256" key="2">
    <source>
        <dbReference type="ARBA" id="ARBA00010790"/>
    </source>
</evidence>
<comment type="cofactor">
    <cofactor evidence="1 5">
        <name>FAD</name>
        <dbReference type="ChEBI" id="CHEBI:57692"/>
    </cofactor>
</comment>
<feature type="domain" description="Glucose-methanol-choline oxidoreductase N-terminal" evidence="8">
    <location>
        <begin position="255"/>
        <end position="269"/>
    </location>
</feature>
<keyword evidence="3 6" id="KW-0285">Flavoprotein</keyword>
<dbReference type="PROSITE" id="PS00623">
    <property type="entry name" value="GMC_OXRED_1"/>
    <property type="match status" value="1"/>
</dbReference>
<dbReference type="RefSeq" id="WP_117179795.1">
    <property type="nucleotide sequence ID" value="NZ_QFZK01000019.1"/>
</dbReference>
<evidence type="ECO:0000259" key="8">
    <source>
        <dbReference type="PROSITE" id="PS00624"/>
    </source>
</evidence>
<gene>
    <name evidence="9" type="ORF">DIC66_19170</name>
</gene>
<evidence type="ECO:0000256" key="3">
    <source>
        <dbReference type="ARBA" id="ARBA00022630"/>
    </source>
</evidence>
<organism evidence="9 10">
    <name type="scientific">Rhodoferax lacus</name>
    <dbReference type="NCBI Taxonomy" id="2184758"/>
    <lineage>
        <taxon>Bacteria</taxon>
        <taxon>Pseudomonadati</taxon>
        <taxon>Pseudomonadota</taxon>
        <taxon>Betaproteobacteria</taxon>
        <taxon>Burkholderiales</taxon>
        <taxon>Comamonadaceae</taxon>
        <taxon>Rhodoferax</taxon>
    </lineage>
</organism>
<dbReference type="PROSITE" id="PS00624">
    <property type="entry name" value="GMC_OXRED_2"/>
    <property type="match status" value="1"/>
</dbReference>
<sequence>MEERYDYIVVGAGSAGCVLANRLSANPRCRVLLLEAGGSGNSPLVKIPKGFGRLIPDPQHAWHFPVNPSPGLGRPQPEVWARGKMLGGSSSINGMIYSRGHPQDYNHWAELGATGWDWAAMKAAFMAIEDHELGGNSFRGSSGPVHIGVGKLRYPLAEALIAAGQQMGLPRKEDLNDEEQEGVGYFPYTIHKGRRVSSAAAFLQPAMHRPNLRVVTHALVERVLFQGSRAVGVAARVAGQTRNFHCEGEVILSAGAIMSPKILLLSGIGPGEHLQAMGLPVLADSRDVGARMREHLSFSIPYRLLGARGLNHRLRGWGLVGSALNYLATRGGPLAAGPFEVGAYVRTDPRLARPDAQLYLSAFSMAAGNDNQARWVAIDSQPGVTIYGQLLQLVSEGSLRLRSADPAEPPDITPNWLSSTQDQESAVAMLKYMRRYMHQAAIAAHVGEELMPGPGCQSDQDLLEVFGRLSRCGLHAVASCRMGSDAHAVVDARLRVRGVHGLRVADCAVMPALVSGNTNGPAMALGWRAADLLLEDARG</sequence>